<proteinExistence type="predicted"/>
<evidence type="ECO:0000313" key="2">
    <source>
        <dbReference type="EMBL" id="USP74697.1"/>
    </source>
</evidence>
<evidence type="ECO:0000256" key="1">
    <source>
        <dbReference type="SAM" id="SignalP"/>
    </source>
</evidence>
<feature type="chain" id="PRO_5040107222" evidence="1">
    <location>
        <begin position="19"/>
        <end position="197"/>
    </location>
</feature>
<dbReference type="OrthoDB" id="5091578at2759"/>
<dbReference type="Proteomes" id="UP001056012">
    <property type="component" value="Chromosome 2"/>
</dbReference>
<evidence type="ECO:0000313" key="3">
    <source>
        <dbReference type="Proteomes" id="UP001056012"/>
    </source>
</evidence>
<dbReference type="VEuPathDB" id="FungiDB:yc1106_01971"/>
<accession>A0A9Q8Z204</accession>
<gene>
    <name evidence="2" type="ORF">yc1106_01971</name>
</gene>
<keyword evidence="3" id="KW-1185">Reference proteome</keyword>
<organism evidence="2 3">
    <name type="scientific">Curvularia clavata</name>
    <dbReference type="NCBI Taxonomy" id="95742"/>
    <lineage>
        <taxon>Eukaryota</taxon>
        <taxon>Fungi</taxon>
        <taxon>Dikarya</taxon>
        <taxon>Ascomycota</taxon>
        <taxon>Pezizomycotina</taxon>
        <taxon>Dothideomycetes</taxon>
        <taxon>Pleosporomycetidae</taxon>
        <taxon>Pleosporales</taxon>
        <taxon>Pleosporineae</taxon>
        <taxon>Pleosporaceae</taxon>
        <taxon>Curvularia</taxon>
    </lineage>
</organism>
<feature type="signal peptide" evidence="1">
    <location>
        <begin position="1"/>
        <end position="18"/>
    </location>
</feature>
<protein>
    <submittedName>
        <fullName evidence="2">Uncharacterized protein</fullName>
    </submittedName>
</protein>
<keyword evidence="1" id="KW-0732">Signal</keyword>
<dbReference type="AlphaFoldDB" id="A0A9Q8Z204"/>
<sequence>MHFSPSIVTLVFAASTIASDAIPARNQDCVTVETIQAIHSSLEAISTKFDIPFPADFPDLNSINTQDAKSCVPSSVSNATTDVMVKMSLEHDFEKKLFDMQALKVRGTVNSGIQLFKRARSCQEIESSTEQRVASQYSCDSAPHPGACRTCAGFSTGTLASAVAVCGFKDTLAEAAACCVTAALAFATYYSQNCLAK</sequence>
<reference evidence="2" key="1">
    <citation type="submission" date="2021-12" db="EMBL/GenBank/DDBJ databases">
        <title>Curvularia clavata genome.</title>
        <authorList>
            <person name="Cao Y."/>
        </authorList>
    </citation>
    <scope>NUCLEOTIDE SEQUENCE</scope>
    <source>
        <strain evidence="2">Yc1106</strain>
    </source>
</reference>
<dbReference type="EMBL" id="CP089275">
    <property type="protein sequence ID" value="USP74697.1"/>
    <property type="molecule type" value="Genomic_DNA"/>
</dbReference>
<name>A0A9Q8Z204_CURCL</name>